<evidence type="ECO:0000256" key="1">
    <source>
        <dbReference type="SAM" id="Phobius"/>
    </source>
</evidence>
<dbReference type="RefSeq" id="WP_120017093.1">
    <property type="nucleotide sequence ID" value="NZ_QZWZ01000024.1"/>
</dbReference>
<sequence length="72" mass="7834">MKLIPNWWAVLTRAWSNRFAAVAVLFGGIDAATPYLYGVLPIPDRLFALLAAVASMAAIVARHLPQGNLKDE</sequence>
<dbReference type="AlphaFoldDB" id="A0A3A5KC73"/>
<keyword evidence="3" id="KW-1185">Reference proteome</keyword>
<dbReference type="OrthoDB" id="7679471at2"/>
<keyword evidence="1" id="KW-0472">Membrane</keyword>
<reference evidence="2 3" key="1">
    <citation type="submission" date="2018-09" db="EMBL/GenBank/DDBJ databases">
        <title>Mesorhizobium carmichaelinearum sp. nov. isolated from Carmichaelinea spp. root nodules in New Zealand.</title>
        <authorList>
            <person name="De Meyer S.E."/>
        </authorList>
    </citation>
    <scope>NUCLEOTIDE SEQUENCE [LARGE SCALE GENOMIC DNA]</scope>
    <source>
        <strain evidence="2 3">ICMP19557</strain>
    </source>
</reference>
<dbReference type="EMBL" id="QZWZ01000024">
    <property type="protein sequence ID" value="RJT32809.1"/>
    <property type="molecule type" value="Genomic_DNA"/>
</dbReference>
<dbReference type="Proteomes" id="UP000272706">
    <property type="component" value="Unassembled WGS sequence"/>
</dbReference>
<name>A0A3A5KC73_9HYPH</name>
<gene>
    <name evidence="2" type="ORF">D3227_25760</name>
</gene>
<accession>A0A3A5KC73</accession>
<evidence type="ECO:0000313" key="3">
    <source>
        <dbReference type="Proteomes" id="UP000272706"/>
    </source>
</evidence>
<dbReference type="Pfam" id="PF25612">
    <property type="entry name" value="DUF7940"/>
    <property type="match status" value="1"/>
</dbReference>
<organism evidence="2 3">
    <name type="scientific">Mesorhizobium waimense</name>
    <dbReference type="NCBI Taxonomy" id="1300307"/>
    <lineage>
        <taxon>Bacteria</taxon>
        <taxon>Pseudomonadati</taxon>
        <taxon>Pseudomonadota</taxon>
        <taxon>Alphaproteobacteria</taxon>
        <taxon>Hyphomicrobiales</taxon>
        <taxon>Phyllobacteriaceae</taxon>
        <taxon>Mesorhizobium</taxon>
    </lineage>
</organism>
<proteinExistence type="predicted"/>
<dbReference type="InterPro" id="IPR057700">
    <property type="entry name" value="DUF7940"/>
</dbReference>
<keyword evidence="1" id="KW-0812">Transmembrane</keyword>
<feature type="transmembrane region" description="Helical" evidence="1">
    <location>
        <begin position="47"/>
        <end position="64"/>
    </location>
</feature>
<keyword evidence="1" id="KW-1133">Transmembrane helix</keyword>
<comment type="caution">
    <text evidence="2">The sequence shown here is derived from an EMBL/GenBank/DDBJ whole genome shotgun (WGS) entry which is preliminary data.</text>
</comment>
<protein>
    <submittedName>
        <fullName evidence="2">Uncharacterized protein</fullName>
    </submittedName>
</protein>
<evidence type="ECO:0000313" key="2">
    <source>
        <dbReference type="EMBL" id="RJT32809.1"/>
    </source>
</evidence>